<dbReference type="InterPro" id="IPR050769">
    <property type="entry name" value="NAT_camello-type"/>
</dbReference>
<dbReference type="RefSeq" id="WP_244770640.1">
    <property type="nucleotide sequence ID" value="NZ_BSOP01000015.1"/>
</dbReference>
<evidence type="ECO:0000259" key="2">
    <source>
        <dbReference type="PROSITE" id="PS51186"/>
    </source>
</evidence>
<dbReference type="Proteomes" id="UP001156702">
    <property type="component" value="Unassembled WGS sequence"/>
</dbReference>
<reference evidence="4" key="1">
    <citation type="journal article" date="2019" name="Int. J. Syst. Evol. Microbiol.">
        <title>The Global Catalogue of Microorganisms (GCM) 10K type strain sequencing project: providing services to taxonomists for standard genome sequencing and annotation.</title>
        <authorList>
            <consortium name="The Broad Institute Genomics Platform"/>
            <consortium name="The Broad Institute Genome Sequencing Center for Infectious Disease"/>
            <person name="Wu L."/>
            <person name="Ma J."/>
        </authorList>
    </citation>
    <scope>NUCLEOTIDE SEQUENCE [LARGE SCALE GENOMIC DNA]</scope>
    <source>
        <strain evidence="4">NBRC 102122</strain>
    </source>
</reference>
<dbReference type="CDD" id="cd04301">
    <property type="entry name" value="NAT_SF"/>
    <property type="match status" value="1"/>
</dbReference>
<dbReference type="InterPro" id="IPR016181">
    <property type="entry name" value="Acyl_CoA_acyltransferase"/>
</dbReference>
<dbReference type="Gene3D" id="3.40.630.30">
    <property type="match status" value="1"/>
</dbReference>
<protein>
    <recommendedName>
        <fullName evidence="2">N-acetyltransferase domain-containing protein</fullName>
    </recommendedName>
</protein>
<evidence type="ECO:0000313" key="3">
    <source>
        <dbReference type="EMBL" id="GLR50626.1"/>
    </source>
</evidence>
<dbReference type="PANTHER" id="PTHR13947">
    <property type="entry name" value="GNAT FAMILY N-ACETYLTRANSFERASE"/>
    <property type="match status" value="1"/>
</dbReference>
<organism evidence="3 4">
    <name type="scientific">Shinella yambaruensis</name>
    <dbReference type="NCBI Taxonomy" id="415996"/>
    <lineage>
        <taxon>Bacteria</taxon>
        <taxon>Pseudomonadati</taxon>
        <taxon>Pseudomonadota</taxon>
        <taxon>Alphaproteobacteria</taxon>
        <taxon>Hyphomicrobiales</taxon>
        <taxon>Rhizobiaceae</taxon>
        <taxon>Shinella</taxon>
    </lineage>
</organism>
<sequence>MIDTERMIRLAGRRELDAVAALVADAFAHYRGVLPAHIFDPYLKDSCDFASRWGQADIAVLEMQGCLVGTVTYYADASHEGMGWPSGVAGLRTLAVAPSAQGHGYGRALCSWCIGRARQDRAHALTLHTAEFMTAACKLYEGLGFCRQPSHDLAASSVLGFGPGLADQKIIAYALPLADAGHAPDH</sequence>
<keyword evidence="1" id="KW-0808">Transferase</keyword>
<dbReference type="SUPFAM" id="SSF55729">
    <property type="entry name" value="Acyl-CoA N-acyltransferases (Nat)"/>
    <property type="match status" value="1"/>
</dbReference>
<name>A0ABQ5ZG88_9HYPH</name>
<evidence type="ECO:0000313" key="4">
    <source>
        <dbReference type="Proteomes" id="UP001156702"/>
    </source>
</evidence>
<dbReference type="Pfam" id="PF00583">
    <property type="entry name" value="Acetyltransf_1"/>
    <property type="match status" value="1"/>
</dbReference>
<dbReference type="EMBL" id="BSOP01000015">
    <property type="protein sequence ID" value="GLR50626.1"/>
    <property type="molecule type" value="Genomic_DNA"/>
</dbReference>
<evidence type="ECO:0000256" key="1">
    <source>
        <dbReference type="ARBA" id="ARBA00022679"/>
    </source>
</evidence>
<dbReference type="InterPro" id="IPR000182">
    <property type="entry name" value="GNAT_dom"/>
</dbReference>
<accession>A0ABQ5ZG88</accession>
<proteinExistence type="predicted"/>
<gene>
    <name evidence="3" type="ORF">GCM10007923_18330</name>
</gene>
<comment type="caution">
    <text evidence="3">The sequence shown here is derived from an EMBL/GenBank/DDBJ whole genome shotgun (WGS) entry which is preliminary data.</text>
</comment>
<dbReference type="PROSITE" id="PS51186">
    <property type="entry name" value="GNAT"/>
    <property type="match status" value="1"/>
</dbReference>
<keyword evidence="4" id="KW-1185">Reference proteome</keyword>
<feature type="domain" description="N-acetyltransferase" evidence="2">
    <location>
        <begin position="6"/>
        <end position="172"/>
    </location>
</feature>
<dbReference type="PANTHER" id="PTHR13947:SF37">
    <property type="entry name" value="LD18367P"/>
    <property type="match status" value="1"/>
</dbReference>